<accession>A0A167FTQ2</accession>
<protein>
    <submittedName>
        <fullName evidence="1">Uncharacterized protein</fullName>
    </submittedName>
</protein>
<gene>
    <name evidence="1" type="ORF">CALVIDRAFT_491330</name>
</gene>
<organism evidence="1 2">
    <name type="scientific">Calocera viscosa (strain TUFC12733)</name>
    <dbReference type="NCBI Taxonomy" id="1330018"/>
    <lineage>
        <taxon>Eukaryota</taxon>
        <taxon>Fungi</taxon>
        <taxon>Dikarya</taxon>
        <taxon>Basidiomycota</taxon>
        <taxon>Agaricomycotina</taxon>
        <taxon>Dacrymycetes</taxon>
        <taxon>Dacrymycetales</taxon>
        <taxon>Dacrymycetaceae</taxon>
        <taxon>Calocera</taxon>
    </lineage>
</organism>
<proteinExistence type="predicted"/>
<evidence type="ECO:0000313" key="1">
    <source>
        <dbReference type="EMBL" id="KZO89836.1"/>
    </source>
</evidence>
<keyword evidence="2" id="KW-1185">Reference proteome</keyword>
<dbReference type="Proteomes" id="UP000076738">
    <property type="component" value="Unassembled WGS sequence"/>
</dbReference>
<evidence type="ECO:0000313" key="2">
    <source>
        <dbReference type="Proteomes" id="UP000076738"/>
    </source>
</evidence>
<dbReference type="AlphaFoldDB" id="A0A167FTQ2"/>
<dbReference type="EMBL" id="KV417363">
    <property type="protein sequence ID" value="KZO89836.1"/>
    <property type="molecule type" value="Genomic_DNA"/>
</dbReference>
<reference evidence="1 2" key="1">
    <citation type="journal article" date="2016" name="Mol. Biol. Evol.">
        <title>Comparative Genomics of Early-Diverging Mushroom-Forming Fungi Provides Insights into the Origins of Lignocellulose Decay Capabilities.</title>
        <authorList>
            <person name="Nagy L.G."/>
            <person name="Riley R."/>
            <person name="Tritt A."/>
            <person name="Adam C."/>
            <person name="Daum C."/>
            <person name="Floudas D."/>
            <person name="Sun H."/>
            <person name="Yadav J.S."/>
            <person name="Pangilinan J."/>
            <person name="Larsson K.H."/>
            <person name="Matsuura K."/>
            <person name="Barry K."/>
            <person name="Labutti K."/>
            <person name="Kuo R."/>
            <person name="Ohm R.A."/>
            <person name="Bhattacharya S.S."/>
            <person name="Shirouzu T."/>
            <person name="Yoshinaga Y."/>
            <person name="Martin F.M."/>
            <person name="Grigoriev I.V."/>
            <person name="Hibbett D.S."/>
        </authorList>
    </citation>
    <scope>NUCLEOTIDE SEQUENCE [LARGE SCALE GENOMIC DNA]</scope>
    <source>
        <strain evidence="1 2">TUFC12733</strain>
    </source>
</reference>
<name>A0A167FTQ2_CALVF</name>
<sequence>MPFLPTTAVSEIELPCLECPTCHERSQCLLVHKRKYKSIVKFGYRGERLIEPSSSWFLPKFPSG</sequence>
<dbReference type="OrthoDB" id="8300162at2759"/>